<organism evidence="4 5">
    <name type="scientific">Zancudomyces culisetae</name>
    <name type="common">Gut fungus</name>
    <name type="synonym">Smittium culisetae</name>
    <dbReference type="NCBI Taxonomy" id="1213189"/>
    <lineage>
        <taxon>Eukaryota</taxon>
        <taxon>Fungi</taxon>
        <taxon>Fungi incertae sedis</taxon>
        <taxon>Zoopagomycota</taxon>
        <taxon>Kickxellomycotina</taxon>
        <taxon>Harpellomycetes</taxon>
        <taxon>Harpellales</taxon>
        <taxon>Legeriomycetaceae</taxon>
        <taxon>Zancudomyces</taxon>
    </lineage>
</organism>
<evidence type="ECO:0000313" key="5">
    <source>
        <dbReference type="Proteomes" id="UP000188320"/>
    </source>
</evidence>
<dbReference type="PIRSF" id="PIRSF000303">
    <property type="entry name" value="Glutathion_perox"/>
    <property type="match status" value="1"/>
</dbReference>
<dbReference type="OrthoDB" id="446890at2759"/>
<dbReference type="SUPFAM" id="SSF52833">
    <property type="entry name" value="Thioredoxin-like"/>
    <property type="match status" value="1"/>
</dbReference>
<evidence type="ECO:0000256" key="1">
    <source>
        <dbReference type="ARBA" id="ARBA00006926"/>
    </source>
</evidence>
<keyword evidence="5" id="KW-1185">Reference proteome</keyword>
<reference evidence="5" key="1">
    <citation type="submission" date="2017-01" db="EMBL/GenBank/DDBJ databases">
        <authorList>
            <person name="Wang Y."/>
            <person name="White M."/>
            <person name="Kvist S."/>
            <person name="Moncalvo J.-M."/>
        </authorList>
    </citation>
    <scope>NUCLEOTIDE SEQUENCE [LARGE SCALE GENOMIC DNA]</scope>
    <source>
        <strain evidence="5">COL-18-3</strain>
    </source>
</reference>
<dbReference type="InterPro" id="IPR000889">
    <property type="entry name" value="Glutathione_peroxidase"/>
</dbReference>
<accession>A0A1R1PWW6</accession>
<gene>
    <name evidence="4" type="ORF">AX774_g1054</name>
</gene>
<proteinExistence type="inferred from homology"/>
<dbReference type="InterPro" id="IPR036249">
    <property type="entry name" value="Thioredoxin-like_sf"/>
</dbReference>
<evidence type="ECO:0000256" key="2">
    <source>
        <dbReference type="ARBA" id="ARBA00022559"/>
    </source>
</evidence>
<evidence type="ECO:0000256" key="3">
    <source>
        <dbReference type="ARBA" id="ARBA00023002"/>
    </source>
</evidence>
<dbReference type="PANTHER" id="PTHR11592:SF132">
    <property type="entry name" value="GLUTATHIONE PEROXIDASE 7, CHLOROPLASTIC-RELATED"/>
    <property type="match status" value="1"/>
</dbReference>
<dbReference type="EMBL" id="LSSK01000087">
    <property type="protein sequence ID" value="OMH85403.1"/>
    <property type="molecule type" value="Genomic_DNA"/>
</dbReference>
<dbReference type="Gene3D" id="3.40.30.10">
    <property type="entry name" value="Glutaredoxin"/>
    <property type="match status" value="1"/>
</dbReference>
<dbReference type="GO" id="GO:0006979">
    <property type="term" value="P:response to oxidative stress"/>
    <property type="evidence" value="ECO:0007669"/>
    <property type="project" value="InterPro"/>
</dbReference>
<evidence type="ECO:0000313" key="4">
    <source>
        <dbReference type="EMBL" id="OMH85403.1"/>
    </source>
</evidence>
<comment type="caution">
    <text evidence="4">The sequence shown here is derived from an EMBL/GenBank/DDBJ whole genome shotgun (WGS) entry which is preliminary data.</text>
</comment>
<keyword evidence="2 4" id="KW-0575">Peroxidase</keyword>
<dbReference type="GO" id="GO:0004601">
    <property type="term" value="F:peroxidase activity"/>
    <property type="evidence" value="ECO:0007669"/>
    <property type="project" value="UniProtKB-KW"/>
</dbReference>
<keyword evidence="3" id="KW-0560">Oxidoreductase</keyword>
<dbReference type="PANTHER" id="PTHR11592">
    <property type="entry name" value="GLUTATHIONE PEROXIDASE"/>
    <property type="match status" value="1"/>
</dbReference>
<comment type="similarity">
    <text evidence="1">Belongs to the glutathione peroxidase family.</text>
</comment>
<sequence>MILGFPCNQFGQQEPADAKGIERFLMERFQGIHFPLMQKSDVNGPEANEVYKLLKKEVADKIGVEEMDIQWNFEKFLLNREGDLVEHFSSKVAPEQIEKDIVKLL</sequence>
<dbReference type="Pfam" id="PF00255">
    <property type="entry name" value="GSHPx"/>
    <property type="match status" value="1"/>
</dbReference>
<dbReference type="AlphaFoldDB" id="A0A1R1PWW6"/>
<dbReference type="PROSITE" id="PS51355">
    <property type="entry name" value="GLUTATHIONE_PEROXID_3"/>
    <property type="match status" value="1"/>
</dbReference>
<name>A0A1R1PWW6_ZANCU</name>
<dbReference type="PROSITE" id="PS00763">
    <property type="entry name" value="GLUTATHIONE_PEROXID_2"/>
    <property type="match status" value="1"/>
</dbReference>
<protein>
    <submittedName>
        <fullName evidence="4">Putative phospholipid hydroperoxide glutathione peroxidase</fullName>
    </submittedName>
</protein>
<dbReference type="InterPro" id="IPR029760">
    <property type="entry name" value="GPX_CS"/>
</dbReference>
<dbReference type="Proteomes" id="UP000188320">
    <property type="component" value="Unassembled WGS sequence"/>
</dbReference>